<evidence type="ECO:0000256" key="1">
    <source>
        <dbReference type="ARBA" id="ARBA00007129"/>
    </source>
</evidence>
<dbReference type="InParanoid" id="A0A3P8VY67"/>
<sequence>QRPLLNFSFPPTVDLQLKEPSTQESEMLPSPRVKKQDHSEDDNEGDVARRMVSGTSLKVALPSHRDPSSSTTSAFTGASSEVTCVPRSPSLYSAFNDRVRTATSCTVNQSCDDLAEFALRPAPIDVTIRCTITRDRRGMAKGLYPTYCLHMEREDGKRVFLMAARKRKKCKTSNYLFSTDPTNLSRGTNCYLGKLRSNVLGTKFIFYDGGENPDKSPVTDCESVRQELAAICYESNVLGFKGPRKMTVIIPRMLDNNERVPIQPKYALLSRRSNDLTDKLVTLVNKYPSWSEQTQSYVLNFHGRVTKASVKNFQLIHPDDDDYLVMQCGRVTKDVFSMDYSYPMCALQAFSIALSAFDVKLACE</sequence>
<dbReference type="GeneTree" id="ENSGT00940000166841"/>
<dbReference type="Pfam" id="PF01167">
    <property type="entry name" value="Tub"/>
    <property type="match status" value="1"/>
</dbReference>
<feature type="compositionally biased region" description="Low complexity" evidence="2">
    <location>
        <begin position="68"/>
        <end position="79"/>
    </location>
</feature>
<organism evidence="4 5">
    <name type="scientific">Cynoglossus semilaevis</name>
    <name type="common">Tongue sole</name>
    <dbReference type="NCBI Taxonomy" id="244447"/>
    <lineage>
        <taxon>Eukaryota</taxon>
        <taxon>Metazoa</taxon>
        <taxon>Chordata</taxon>
        <taxon>Craniata</taxon>
        <taxon>Vertebrata</taxon>
        <taxon>Euteleostomi</taxon>
        <taxon>Actinopterygii</taxon>
        <taxon>Neopterygii</taxon>
        <taxon>Teleostei</taxon>
        <taxon>Neoteleostei</taxon>
        <taxon>Acanthomorphata</taxon>
        <taxon>Carangaria</taxon>
        <taxon>Pleuronectiformes</taxon>
        <taxon>Pleuronectoidei</taxon>
        <taxon>Cynoglossidae</taxon>
        <taxon>Cynoglossinae</taxon>
        <taxon>Cynoglossus</taxon>
    </lineage>
</organism>
<dbReference type="Gene3D" id="3.20.90.10">
    <property type="entry name" value="Tubby Protein, Chain A"/>
    <property type="match status" value="1"/>
</dbReference>
<dbReference type="InterPro" id="IPR025659">
    <property type="entry name" value="Tubby-like_C"/>
</dbReference>
<feature type="domain" description="Tubby C-terminal" evidence="3">
    <location>
        <begin position="120"/>
        <end position="358"/>
    </location>
</feature>
<dbReference type="GO" id="GO:0061512">
    <property type="term" value="P:protein localization to cilium"/>
    <property type="evidence" value="ECO:0007669"/>
    <property type="project" value="TreeGrafter"/>
</dbReference>
<reference evidence="4" key="2">
    <citation type="submission" date="2025-08" db="UniProtKB">
        <authorList>
            <consortium name="Ensembl"/>
        </authorList>
    </citation>
    <scope>IDENTIFICATION</scope>
</reference>
<feature type="region of interest" description="Disordered" evidence="2">
    <location>
        <begin position="1"/>
        <end position="79"/>
    </location>
</feature>
<reference evidence="4" key="3">
    <citation type="submission" date="2025-09" db="UniProtKB">
        <authorList>
            <consortium name="Ensembl"/>
        </authorList>
    </citation>
    <scope>IDENTIFICATION</scope>
</reference>
<dbReference type="Ensembl" id="ENSCSET00000019500.1">
    <property type="protein sequence ID" value="ENSCSEP00000019264.1"/>
    <property type="gene ID" value="ENSCSEG00000012308.1"/>
</dbReference>
<dbReference type="PROSITE" id="PS01200">
    <property type="entry name" value="TUB_1"/>
    <property type="match status" value="1"/>
</dbReference>
<dbReference type="STRING" id="244447.ENSCSEP00000019264"/>
<reference evidence="4 5" key="1">
    <citation type="journal article" date="2014" name="Nat. Genet.">
        <title>Whole-genome sequence of a flatfish provides insights into ZW sex chromosome evolution and adaptation to a benthic lifestyle.</title>
        <authorList>
            <person name="Chen S."/>
            <person name="Zhang G."/>
            <person name="Shao C."/>
            <person name="Huang Q."/>
            <person name="Liu G."/>
            <person name="Zhang P."/>
            <person name="Song W."/>
            <person name="An N."/>
            <person name="Chalopin D."/>
            <person name="Volff J.N."/>
            <person name="Hong Y."/>
            <person name="Li Q."/>
            <person name="Sha Z."/>
            <person name="Zhou H."/>
            <person name="Xie M."/>
            <person name="Yu Q."/>
            <person name="Liu Y."/>
            <person name="Xiang H."/>
            <person name="Wang N."/>
            <person name="Wu K."/>
            <person name="Yang C."/>
            <person name="Zhou Q."/>
            <person name="Liao X."/>
            <person name="Yang L."/>
            <person name="Hu Q."/>
            <person name="Zhang J."/>
            <person name="Meng L."/>
            <person name="Jin L."/>
            <person name="Tian Y."/>
            <person name="Lian J."/>
            <person name="Yang J."/>
            <person name="Miao G."/>
            <person name="Liu S."/>
            <person name="Liang Z."/>
            <person name="Yan F."/>
            <person name="Li Y."/>
            <person name="Sun B."/>
            <person name="Zhang H."/>
            <person name="Zhang J."/>
            <person name="Zhu Y."/>
            <person name="Du M."/>
            <person name="Zhao Y."/>
            <person name="Schartl M."/>
            <person name="Tang Q."/>
            <person name="Wang J."/>
        </authorList>
    </citation>
    <scope>NUCLEOTIDE SEQUENCE</scope>
</reference>
<dbReference type="PRINTS" id="PR01573">
    <property type="entry name" value="SUPERTUBBY"/>
</dbReference>
<dbReference type="PANTHER" id="PTHR16517">
    <property type="entry name" value="TUBBY-RELATED"/>
    <property type="match status" value="1"/>
</dbReference>
<dbReference type="SUPFAM" id="SSF54518">
    <property type="entry name" value="Tubby C-terminal domain-like"/>
    <property type="match status" value="1"/>
</dbReference>
<evidence type="ECO:0000259" key="3">
    <source>
        <dbReference type="Pfam" id="PF01167"/>
    </source>
</evidence>
<evidence type="ECO:0000313" key="5">
    <source>
        <dbReference type="Proteomes" id="UP000265120"/>
    </source>
</evidence>
<dbReference type="Proteomes" id="UP000265120">
    <property type="component" value="Chromosome 8"/>
</dbReference>
<dbReference type="PANTHER" id="PTHR16517:SF111">
    <property type="entry name" value="SI:DKEY-220F10.4"/>
    <property type="match status" value="1"/>
</dbReference>
<name>A0A3P8VY67_CYNSE</name>
<dbReference type="InterPro" id="IPR018066">
    <property type="entry name" value="Tubby_C_CS"/>
</dbReference>
<evidence type="ECO:0000313" key="4">
    <source>
        <dbReference type="Ensembl" id="ENSCSEP00000019264.1"/>
    </source>
</evidence>
<comment type="similarity">
    <text evidence="1">Belongs to the TUB family.</text>
</comment>
<keyword evidence="5" id="KW-1185">Reference proteome</keyword>
<evidence type="ECO:0000256" key="2">
    <source>
        <dbReference type="SAM" id="MobiDB-lite"/>
    </source>
</evidence>
<proteinExistence type="inferred from homology"/>
<protein>
    <submittedName>
        <fullName evidence="4">Si:dkey-220f10.4</fullName>
    </submittedName>
</protein>
<dbReference type="GO" id="GO:0005929">
    <property type="term" value="C:cilium"/>
    <property type="evidence" value="ECO:0007669"/>
    <property type="project" value="TreeGrafter"/>
</dbReference>
<dbReference type="AlphaFoldDB" id="A0A3P8VY67"/>
<dbReference type="InterPro" id="IPR000007">
    <property type="entry name" value="Tubby_C"/>
</dbReference>
<accession>A0A3P8VY67</accession>